<organism evidence="10 11">
    <name type="scientific">Bugula neritina</name>
    <name type="common">Brown bryozoan</name>
    <name type="synonym">Sertularia neritina</name>
    <dbReference type="NCBI Taxonomy" id="10212"/>
    <lineage>
        <taxon>Eukaryota</taxon>
        <taxon>Metazoa</taxon>
        <taxon>Spiralia</taxon>
        <taxon>Lophotrochozoa</taxon>
        <taxon>Bryozoa</taxon>
        <taxon>Gymnolaemata</taxon>
        <taxon>Cheilostomatida</taxon>
        <taxon>Flustrina</taxon>
        <taxon>Buguloidea</taxon>
        <taxon>Bugulidae</taxon>
        <taxon>Bugula</taxon>
    </lineage>
</organism>
<evidence type="ECO:0000256" key="4">
    <source>
        <dbReference type="ARBA" id="ARBA00023040"/>
    </source>
</evidence>
<evidence type="ECO:0000259" key="9">
    <source>
        <dbReference type="PROSITE" id="PS50262"/>
    </source>
</evidence>
<feature type="transmembrane region" description="Helical" evidence="8">
    <location>
        <begin position="28"/>
        <end position="46"/>
    </location>
</feature>
<dbReference type="GO" id="GO:0004930">
    <property type="term" value="F:G protein-coupled receptor activity"/>
    <property type="evidence" value="ECO:0007669"/>
    <property type="project" value="UniProtKB-KW"/>
</dbReference>
<keyword evidence="3 8" id="KW-1133">Transmembrane helix</keyword>
<evidence type="ECO:0000256" key="6">
    <source>
        <dbReference type="ARBA" id="ARBA00023170"/>
    </source>
</evidence>
<dbReference type="PROSITE" id="PS50262">
    <property type="entry name" value="G_PROTEIN_RECEP_F1_2"/>
    <property type="match status" value="1"/>
</dbReference>
<evidence type="ECO:0000256" key="1">
    <source>
        <dbReference type="ARBA" id="ARBA00004141"/>
    </source>
</evidence>
<comment type="caution">
    <text evidence="10">The sequence shown here is derived from an EMBL/GenBank/DDBJ whole genome shotgun (WGS) entry which is preliminary data.</text>
</comment>
<dbReference type="InterPro" id="IPR050125">
    <property type="entry name" value="GPCR_opsins"/>
</dbReference>
<dbReference type="Gene3D" id="1.20.1070.10">
    <property type="entry name" value="Rhodopsin 7-helix transmembrane proteins"/>
    <property type="match status" value="1"/>
</dbReference>
<dbReference type="InterPro" id="IPR017452">
    <property type="entry name" value="GPCR_Rhodpsn_7TM"/>
</dbReference>
<name>A0A7J7JMH7_BUGNE</name>
<dbReference type="Proteomes" id="UP000593567">
    <property type="component" value="Unassembled WGS sequence"/>
</dbReference>
<dbReference type="Pfam" id="PF00001">
    <property type="entry name" value="7tm_1"/>
    <property type="match status" value="1"/>
</dbReference>
<keyword evidence="2 8" id="KW-0812">Transmembrane</keyword>
<dbReference type="EMBL" id="VXIV02002074">
    <property type="protein sequence ID" value="KAF6027539.1"/>
    <property type="molecule type" value="Genomic_DNA"/>
</dbReference>
<evidence type="ECO:0000256" key="2">
    <source>
        <dbReference type="ARBA" id="ARBA00022692"/>
    </source>
</evidence>
<evidence type="ECO:0000256" key="7">
    <source>
        <dbReference type="ARBA" id="ARBA00023224"/>
    </source>
</evidence>
<sequence>MMLVAVNRYILIIKGRRLYNKLFSKKKFIISIIASWVWLLLIVVIPPEAGFGQYGFNEKFGTCLFLSYCYANYIYVSVFLTIILFIPQSICIGFCYINIIYKLVKVRRKIKRRDTLRSRAFSEISTRLEEQTDSGVVVDLSDINFEHLTEEDDDLGCEFDSEDESEDDLPAAEHMAALRRISLTRGESSNAKDVIPTKLEEYIALKTRERPSLNSQLSMDESDLESYATNRRRRSSCISSSLQVYKVKVEETAMAQEVFSSGKHDHNIHGSDSVLDSHCAAICCGYSEYTTS</sequence>
<evidence type="ECO:0000256" key="3">
    <source>
        <dbReference type="ARBA" id="ARBA00022989"/>
    </source>
</evidence>
<keyword evidence="6" id="KW-0675">Receptor</keyword>
<dbReference type="SUPFAM" id="SSF81321">
    <property type="entry name" value="Family A G protein-coupled receptor-like"/>
    <property type="match status" value="1"/>
</dbReference>
<keyword evidence="11" id="KW-1185">Reference proteome</keyword>
<keyword evidence="7" id="KW-0807">Transducer</keyword>
<evidence type="ECO:0000256" key="5">
    <source>
        <dbReference type="ARBA" id="ARBA00023136"/>
    </source>
</evidence>
<accession>A0A7J7JMH7</accession>
<protein>
    <submittedName>
        <fullName evidence="10">GPR88</fullName>
    </submittedName>
</protein>
<reference evidence="10" key="1">
    <citation type="submission" date="2020-06" db="EMBL/GenBank/DDBJ databases">
        <title>Draft genome of Bugula neritina, a colonial animal packing powerful symbionts and potential medicines.</title>
        <authorList>
            <person name="Rayko M."/>
        </authorList>
    </citation>
    <scope>NUCLEOTIDE SEQUENCE [LARGE SCALE GENOMIC DNA]</scope>
    <source>
        <strain evidence="10">Kwan_BN1</strain>
    </source>
</reference>
<dbReference type="AlphaFoldDB" id="A0A7J7JMH7"/>
<comment type="subcellular location">
    <subcellularLocation>
        <location evidence="1">Membrane</location>
        <topology evidence="1">Multi-pass membrane protein</topology>
    </subcellularLocation>
</comment>
<keyword evidence="4" id="KW-0297">G-protein coupled receptor</keyword>
<dbReference type="PANTHER" id="PTHR24240">
    <property type="entry name" value="OPSIN"/>
    <property type="match status" value="1"/>
</dbReference>
<feature type="domain" description="G-protein coupled receptors family 1 profile" evidence="9">
    <location>
        <begin position="1"/>
        <end position="117"/>
    </location>
</feature>
<evidence type="ECO:0000256" key="8">
    <source>
        <dbReference type="SAM" id="Phobius"/>
    </source>
</evidence>
<keyword evidence="5 8" id="KW-0472">Membrane</keyword>
<evidence type="ECO:0000313" key="10">
    <source>
        <dbReference type="EMBL" id="KAF6027539.1"/>
    </source>
</evidence>
<dbReference type="GO" id="GO:0016020">
    <property type="term" value="C:membrane"/>
    <property type="evidence" value="ECO:0007669"/>
    <property type="project" value="UniProtKB-SubCell"/>
</dbReference>
<gene>
    <name evidence="10" type="ORF">EB796_014154</name>
</gene>
<feature type="transmembrane region" description="Helical" evidence="8">
    <location>
        <begin position="74"/>
        <end position="101"/>
    </location>
</feature>
<proteinExistence type="predicted"/>
<dbReference type="InterPro" id="IPR000276">
    <property type="entry name" value="GPCR_Rhodpsn"/>
</dbReference>
<evidence type="ECO:0000313" key="11">
    <source>
        <dbReference type="Proteomes" id="UP000593567"/>
    </source>
</evidence>
<dbReference type="OrthoDB" id="10044919at2759"/>